<keyword evidence="2 6" id="KW-0812">Transmembrane</keyword>
<evidence type="ECO:0000256" key="1">
    <source>
        <dbReference type="ARBA" id="ARBA00004325"/>
    </source>
</evidence>
<dbReference type="InterPro" id="IPR050355">
    <property type="entry name" value="RCF1"/>
</dbReference>
<dbReference type="AlphaFoldDB" id="A0A915HX19"/>
<keyword evidence="3 6" id="KW-1133">Transmembrane helix</keyword>
<keyword evidence="5 6" id="KW-0472">Membrane</keyword>
<evidence type="ECO:0000256" key="6">
    <source>
        <dbReference type="SAM" id="Phobius"/>
    </source>
</evidence>
<dbReference type="GO" id="GO:0031966">
    <property type="term" value="C:mitochondrial membrane"/>
    <property type="evidence" value="ECO:0007669"/>
    <property type="project" value="UniProtKB-SubCell"/>
</dbReference>
<dbReference type="Proteomes" id="UP000887565">
    <property type="component" value="Unplaced"/>
</dbReference>
<organism evidence="8 9">
    <name type="scientific">Romanomermis culicivorax</name>
    <name type="common">Nematode worm</name>
    <dbReference type="NCBI Taxonomy" id="13658"/>
    <lineage>
        <taxon>Eukaryota</taxon>
        <taxon>Metazoa</taxon>
        <taxon>Ecdysozoa</taxon>
        <taxon>Nematoda</taxon>
        <taxon>Enoplea</taxon>
        <taxon>Dorylaimia</taxon>
        <taxon>Mermithida</taxon>
        <taxon>Mermithoidea</taxon>
        <taxon>Mermithidae</taxon>
        <taxon>Romanomermis</taxon>
    </lineage>
</organism>
<dbReference type="PANTHER" id="PTHR12297:SF3">
    <property type="entry name" value="HIG1 DOMAIN FAMILY MEMBER 1A"/>
    <property type="match status" value="1"/>
</dbReference>
<accession>A0A915HX19</accession>
<evidence type="ECO:0000259" key="7">
    <source>
        <dbReference type="PROSITE" id="PS51503"/>
    </source>
</evidence>
<reference evidence="9" key="1">
    <citation type="submission" date="2022-11" db="UniProtKB">
        <authorList>
            <consortium name="WormBaseParasite"/>
        </authorList>
    </citation>
    <scope>IDENTIFICATION</scope>
</reference>
<dbReference type="PROSITE" id="PS51503">
    <property type="entry name" value="HIG1"/>
    <property type="match status" value="1"/>
</dbReference>
<sequence>MADSSSDDGRPRSIKRVFLENPFVPLGTLAVILSVGLGLKNMTTGNQTGSQAMMRNRVGAQLFLVGGLVASAVYISVKQHLNKEKDDN</sequence>
<proteinExistence type="predicted"/>
<dbReference type="Gene3D" id="6.10.140.1320">
    <property type="match status" value="1"/>
</dbReference>
<keyword evidence="8" id="KW-1185">Reference proteome</keyword>
<dbReference type="GO" id="GO:0097250">
    <property type="term" value="P:mitochondrial respirasome assembly"/>
    <property type="evidence" value="ECO:0007669"/>
    <property type="project" value="TreeGrafter"/>
</dbReference>
<name>A0A915HX19_ROMCU</name>
<dbReference type="PANTHER" id="PTHR12297">
    <property type="entry name" value="HYPOXIA-INDUCBILE GENE 1 HIG1 -RELATED"/>
    <property type="match status" value="1"/>
</dbReference>
<feature type="transmembrane region" description="Helical" evidence="6">
    <location>
        <begin position="21"/>
        <end position="39"/>
    </location>
</feature>
<evidence type="ECO:0000256" key="5">
    <source>
        <dbReference type="ARBA" id="ARBA00023136"/>
    </source>
</evidence>
<evidence type="ECO:0000256" key="3">
    <source>
        <dbReference type="ARBA" id="ARBA00022989"/>
    </source>
</evidence>
<feature type="domain" description="HIG1" evidence="7">
    <location>
        <begin position="1"/>
        <end position="86"/>
    </location>
</feature>
<evidence type="ECO:0000256" key="4">
    <source>
        <dbReference type="ARBA" id="ARBA00023128"/>
    </source>
</evidence>
<evidence type="ECO:0000313" key="8">
    <source>
        <dbReference type="Proteomes" id="UP000887565"/>
    </source>
</evidence>
<dbReference type="WBParaSite" id="nRc.2.0.1.t06112-RA">
    <property type="protein sequence ID" value="nRc.2.0.1.t06112-RA"/>
    <property type="gene ID" value="nRc.2.0.1.g06112"/>
</dbReference>
<keyword evidence="4" id="KW-0496">Mitochondrion</keyword>
<dbReference type="InterPro" id="IPR007667">
    <property type="entry name" value="Hypoxia_induced_domain"/>
</dbReference>
<comment type="subcellular location">
    <subcellularLocation>
        <location evidence="1">Mitochondrion membrane</location>
    </subcellularLocation>
</comment>
<evidence type="ECO:0000256" key="2">
    <source>
        <dbReference type="ARBA" id="ARBA00022692"/>
    </source>
</evidence>
<feature type="transmembrane region" description="Helical" evidence="6">
    <location>
        <begin position="59"/>
        <end position="77"/>
    </location>
</feature>
<protein>
    <submittedName>
        <fullName evidence="9">HIG1 domain-containing protein</fullName>
    </submittedName>
</protein>
<evidence type="ECO:0000313" key="9">
    <source>
        <dbReference type="WBParaSite" id="nRc.2.0.1.t06112-RA"/>
    </source>
</evidence>
<dbReference type="Pfam" id="PF04588">
    <property type="entry name" value="HIG_1_N"/>
    <property type="match status" value="1"/>
</dbReference>